<dbReference type="InParanoid" id="B7G112"/>
<evidence type="ECO:0000313" key="3">
    <source>
        <dbReference type="EMBL" id="EEC47421.1"/>
    </source>
</evidence>
<reference evidence="3 4" key="1">
    <citation type="journal article" date="2008" name="Nature">
        <title>The Phaeodactylum genome reveals the evolutionary history of diatom genomes.</title>
        <authorList>
            <person name="Bowler C."/>
            <person name="Allen A.E."/>
            <person name="Badger J.H."/>
            <person name="Grimwood J."/>
            <person name="Jabbari K."/>
            <person name="Kuo A."/>
            <person name="Maheswari U."/>
            <person name="Martens C."/>
            <person name="Maumus F."/>
            <person name="Otillar R.P."/>
            <person name="Rayko E."/>
            <person name="Salamov A."/>
            <person name="Vandepoele K."/>
            <person name="Beszteri B."/>
            <person name="Gruber A."/>
            <person name="Heijde M."/>
            <person name="Katinka M."/>
            <person name="Mock T."/>
            <person name="Valentin K."/>
            <person name="Verret F."/>
            <person name="Berges J.A."/>
            <person name="Brownlee C."/>
            <person name="Cadoret J.P."/>
            <person name="Chiovitti A."/>
            <person name="Choi C.J."/>
            <person name="Coesel S."/>
            <person name="De Martino A."/>
            <person name="Detter J.C."/>
            <person name="Durkin C."/>
            <person name="Falciatore A."/>
            <person name="Fournet J."/>
            <person name="Haruta M."/>
            <person name="Huysman M.J."/>
            <person name="Jenkins B.D."/>
            <person name="Jiroutova K."/>
            <person name="Jorgensen R.E."/>
            <person name="Joubert Y."/>
            <person name="Kaplan A."/>
            <person name="Kroger N."/>
            <person name="Kroth P.G."/>
            <person name="La Roche J."/>
            <person name="Lindquist E."/>
            <person name="Lommer M."/>
            <person name="Martin-Jezequel V."/>
            <person name="Lopez P.J."/>
            <person name="Lucas S."/>
            <person name="Mangogna M."/>
            <person name="McGinnis K."/>
            <person name="Medlin L.K."/>
            <person name="Montsant A."/>
            <person name="Oudot-Le Secq M.P."/>
            <person name="Napoli C."/>
            <person name="Obornik M."/>
            <person name="Parker M.S."/>
            <person name="Petit J.L."/>
            <person name="Porcel B.M."/>
            <person name="Poulsen N."/>
            <person name="Robison M."/>
            <person name="Rychlewski L."/>
            <person name="Rynearson T.A."/>
            <person name="Schmutz J."/>
            <person name="Shapiro H."/>
            <person name="Siaut M."/>
            <person name="Stanley M."/>
            <person name="Sussman M.R."/>
            <person name="Taylor A.R."/>
            <person name="Vardi A."/>
            <person name="von Dassow P."/>
            <person name="Vyverman W."/>
            <person name="Willis A."/>
            <person name="Wyrwicz L.S."/>
            <person name="Rokhsar D.S."/>
            <person name="Weissenbach J."/>
            <person name="Armbrust E.V."/>
            <person name="Green B.R."/>
            <person name="Van de Peer Y."/>
            <person name="Grigoriev I.V."/>
        </authorList>
    </citation>
    <scope>NUCLEOTIDE SEQUENCE [LARGE SCALE GENOMIC DNA]</scope>
    <source>
        <strain evidence="3 4">CCAP 1055/1</strain>
    </source>
</reference>
<feature type="transmembrane region" description="Helical" evidence="2">
    <location>
        <begin position="85"/>
        <end position="106"/>
    </location>
</feature>
<dbReference type="EMBL" id="CM000613">
    <property type="protein sequence ID" value="EEC47421.1"/>
    <property type="molecule type" value="Genomic_DNA"/>
</dbReference>
<dbReference type="PANTHER" id="PTHR38894:SF1">
    <property type="entry name" value="TRANSMEMBRANE PROTEIN"/>
    <property type="match status" value="1"/>
</dbReference>
<dbReference type="PANTHER" id="PTHR38894">
    <property type="entry name" value="TRANSMEMBRANE PROTEIN"/>
    <property type="match status" value="1"/>
</dbReference>
<evidence type="ECO:0000256" key="2">
    <source>
        <dbReference type="SAM" id="Phobius"/>
    </source>
</evidence>
<keyword evidence="2" id="KW-0812">Transmembrane</keyword>
<dbReference type="Proteomes" id="UP000000759">
    <property type="component" value="Chromosome 10"/>
</dbReference>
<feature type="compositionally biased region" description="Polar residues" evidence="1">
    <location>
        <begin position="12"/>
        <end position="22"/>
    </location>
</feature>
<dbReference type="KEGG" id="pti:PHATRDRAFT_46381"/>
<organism evidence="3 4">
    <name type="scientific">Phaeodactylum tricornutum (strain CCAP 1055/1)</name>
    <dbReference type="NCBI Taxonomy" id="556484"/>
    <lineage>
        <taxon>Eukaryota</taxon>
        <taxon>Sar</taxon>
        <taxon>Stramenopiles</taxon>
        <taxon>Ochrophyta</taxon>
        <taxon>Bacillariophyta</taxon>
        <taxon>Bacillariophyceae</taxon>
        <taxon>Bacillariophycidae</taxon>
        <taxon>Naviculales</taxon>
        <taxon>Phaeodactylaceae</taxon>
        <taxon>Phaeodactylum</taxon>
    </lineage>
</organism>
<keyword evidence="2" id="KW-0472">Membrane</keyword>
<evidence type="ECO:0000256" key="1">
    <source>
        <dbReference type="SAM" id="MobiDB-lite"/>
    </source>
</evidence>
<reference evidence="4" key="2">
    <citation type="submission" date="2008-08" db="EMBL/GenBank/DDBJ databases">
        <authorList>
            <consortium name="Diatom Consortium"/>
            <person name="Grigoriev I."/>
            <person name="Grimwood J."/>
            <person name="Kuo A."/>
            <person name="Otillar R.P."/>
            <person name="Salamov A."/>
            <person name="Detter J.C."/>
            <person name="Lindquist E."/>
            <person name="Shapiro H."/>
            <person name="Lucas S."/>
            <person name="Glavina del Rio T."/>
            <person name="Pitluck S."/>
            <person name="Rokhsar D."/>
            <person name="Bowler C."/>
        </authorList>
    </citation>
    <scope>GENOME REANNOTATION</scope>
    <source>
        <strain evidence="4">CCAP 1055/1</strain>
    </source>
</reference>
<gene>
    <name evidence="3" type="ORF">PHATRDRAFT_46381</name>
</gene>
<feature type="compositionally biased region" description="Low complexity" evidence="1">
    <location>
        <begin position="23"/>
        <end position="34"/>
    </location>
</feature>
<protein>
    <submittedName>
        <fullName evidence="3">Uncharacterized protein</fullName>
    </submittedName>
</protein>
<dbReference type="eggNOG" id="ENOG502SEFC">
    <property type="taxonomic scope" value="Eukaryota"/>
</dbReference>
<dbReference type="GeneID" id="7201763"/>
<feature type="transmembrane region" description="Helical" evidence="2">
    <location>
        <begin position="48"/>
        <end position="73"/>
    </location>
</feature>
<dbReference type="HOGENOM" id="CLU_1362716_0_0_1"/>
<evidence type="ECO:0000313" key="4">
    <source>
        <dbReference type="Proteomes" id="UP000000759"/>
    </source>
</evidence>
<accession>B7G112</accession>
<dbReference type="OrthoDB" id="202910at2759"/>
<dbReference type="PaxDb" id="2850-Phatr46381"/>
<sequence length="201" mass="21572">MPPYGEPDWATPGNTSNVATQNAGTPTAATASSGMNGNSSESRQKARWAISLLSFLNFGLAAMMGTLGVLSLIHFNPGSSSDYSAAFLSSYMVIFAVILFLYELIWWTPIAALNKMFRMNFGFMYGLRGKGLFLVFIAFLCLGLRDENASGVKGLDWATGLAWLGAGCFNIFIWMTWSEASAAYKPPTAGLTGPSDSNTVV</sequence>
<dbReference type="RefSeq" id="XP_002180769.1">
    <property type="nucleotide sequence ID" value="XM_002180733.1"/>
</dbReference>
<name>B7G112_PHATC</name>
<keyword evidence="2" id="KW-1133">Transmembrane helix</keyword>
<keyword evidence="4" id="KW-1185">Reference proteome</keyword>
<dbReference type="OMA" id="WDICLSA"/>
<dbReference type="AlphaFoldDB" id="B7G112"/>
<feature type="transmembrane region" description="Helical" evidence="2">
    <location>
        <begin position="157"/>
        <end position="177"/>
    </location>
</feature>
<feature type="region of interest" description="Disordered" evidence="1">
    <location>
        <begin position="1"/>
        <end position="40"/>
    </location>
</feature>
<proteinExistence type="predicted"/>
<feature type="transmembrane region" description="Helical" evidence="2">
    <location>
        <begin position="127"/>
        <end position="145"/>
    </location>
</feature>